<accession>A0A4V6A1G0</accession>
<gene>
    <name evidence="1" type="ORF">L596_021178</name>
</gene>
<reference evidence="1 2" key="2">
    <citation type="journal article" date="2019" name="G3 (Bethesda)">
        <title>Hybrid Assembly of the Genome of the Entomopathogenic Nematode Steinernema carpocapsae Identifies the X-Chromosome.</title>
        <authorList>
            <person name="Serra L."/>
            <person name="Macchietto M."/>
            <person name="Macias-Munoz A."/>
            <person name="McGill C.J."/>
            <person name="Rodriguez I.M."/>
            <person name="Rodriguez B."/>
            <person name="Murad R."/>
            <person name="Mortazavi A."/>
        </authorList>
    </citation>
    <scope>NUCLEOTIDE SEQUENCE [LARGE SCALE GENOMIC DNA]</scope>
    <source>
        <strain evidence="1 2">ALL</strain>
    </source>
</reference>
<evidence type="ECO:0000313" key="2">
    <source>
        <dbReference type="Proteomes" id="UP000298663"/>
    </source>
</evidence>
<keyword evidence="2" id="KW-1185">Reference proteome</keyword>
<sequence>MLFVSHSDSTFAHVVQLHFPALGVKASVVFTRHYGKTVSHHPANQDLVLPTQPFLATSANPNVTFLTHTTTNWHQLLS</sequence>
<reference evidence="1 2" key="1">
    <citation type="journal article" date="2015" name="Genome Biol.">
        <title>Comparative genomics of Steinernema reveals deeply conserved gene regulatory networks.</title>
        <authorList>
            <person name="Dillman A.R."/>
            <person name="Macchietto M."/>
            <person name="Porter C.F."/>
            <person name="Rogers A."/>
            <person name="Williams B."/>
            <person name="Antoshechkin I."/>
            <person name="Lee M.M."/>
            <person name="Goodwin Z."/>
            <person name="Lu X."/>
            <person name="Lewis E.E."/>
            <person name="Goodrich-Blair H."/>
            <person name="Stock S.P."/>
            <person name="Adams B.J."/>
            <person name="Sternberg P.W."/>
            <person name="Mortazavi A."/>
        </authorList>
    </citation>
    <scope>NUCLEOTIDE SEQUENCE [LARGE SCALE GENOMIC DNA]</scope>
    <source>
        <strain evidence="1 2">ALL</strain>
    </source>
</reference>
<evidence type="ECO:0000313" key="1">
    <source>
        <dbReference type="EMBL" id="TKR73935.1"/>
    </source>
</evidence>
<organism evidence="1 2">
    <name type="scientific">Steinernema carpocapsae</name>
    <name type="common">Entomopathogenic nematode</name>
    <dbReference type="NCBI Taxonomy" id="34508"/>
    <lineage>
        <taxon>Eukaryota</taxon>
        <taxon>Metazoa</taxon>
        <taxon>Ecdysozoa</taxon>
        <taxon>Nematoda</taxon>
        <taxon>Chromadorea</taxon>
        <taxon>Rhabditida</taxon>
        <taxon>Tylenchina</taxon>
        <taxon>Panagrolaimomorpha</taxon>
        <taxon>Strongyloidoidea</taxon>
        <taxon>Steinernematidae</taxon>
        <taxon>Steinernema</taxon>
    </lineage>
</organism>
<proteinExistence type="predicted"/>
<comment type="caution">
    <text evidence="1">The sequence shown here is derived from an EMBL/GenBank/DDBJ whole genome shotgun (WGS) entry which is preliminary data.</text>
</comment>
<protein>
    <submittedName>
        <fullName evidence="1">Uncharacterized protein</fullName>
    </submittedName>
</protein>
<dbReference type="AlphaFoldDB" id="A0A4V6A1G0"/>
<name>A0A4V6A1G0_STECR</name>
<dbReference type="Proteomes" id="UP000298663">
    <property type="component" value="Unassembled WGS sequence"/>
</dbReference>
<dbReference type="EMBL" id="AZBU02000006">
    <property type="protein sequence ID" value="TKR73935.1"/>
    <property type="molecule type" value="Genomic_DNA"/>
</dbReference>